<protein>
    <submittedName>
        <fullName evidence="1">Endonuclease MutS2</fullName>
    </submittedName>
</protein>
<dbReference type="Proteomes" id="UP001558632">
    <property type="component" value="Unassembled WGS sequence"/>
</dbReference>
<name>A0ABR3KV08_TRISP</name>
<proteinExistence type="predicted"/>
<reference evidence="1 2" key="1">
    <citation type="submission" date="2024-07" db="EMBL/GenBank/DDBJ databases">
        <title>Enhanced genomic and transcriptomic resources for Trichinella pseudospiralis and T. spiralis underpin the discovery of pronounced molecular differences between stages and species.</title>
        <authorList>
            <person name="Pasi K.K."/>
            <person name="La Rosa G."/>
            <person name="Gomez-Morales M.A."/>
            <person name="Tosini F."/>
            <person name="Sumanam S."/>
            <person name="Young N.D."/>
            <person name="Chang B.C."/>
            <person name="Robin G.B."/>
        </authorList>
    </citation>
    <scope>NUCLEOTIDE SEQUENCE [LARGE SCALE GENOMIC DNA]</scope>
    <source>
        <strain evidence="1">ISS534</strain>
    </source>
</reference>
<gene>
    <name evidence="1" type="ORF">TSPI_03536</name>
</gene>
<keyword evidence="1" id="KW-0540">Nuclease</keyword>
<keyword evidence="1" id="KW-0255">Endonuclease</keyword>
<organism evidence="1 2">
    <name type="scientific">Trichinella spiralis</name>
    <name type="common">Trichina worm</name>
    <dbReference type="NCBI Taxonomy" id="6334"/>
    <lineage>
        <taxon>Eukaryota</taxon>
        <taxon>Metazoa</taxon>
        <taxon>Ecdysozoa</taxon>
        <taxon>Nematoda</taxon>
        <taxon>Enoplea</taxon>
        <taxon>Dorylaimia</taxon>
        <taxon>Trichinellida</taxon>
        <taxon>Trichinellidae</taxon>
        <taxon>Trichinella</taxon>
    </lineage>
</organism>
<accession>A0ABR3KV08</accession>
<sequence length="69" mass="7821">MYLIYNSITLNAWTYRSSSLTANVTPEALRPLNSVLLTEEDIPGPAFRQQDKRPEIRIKKGILKTDNAS</sequence>
<dbReference type="GO" id="GO:0004519">
    <property type="term" value="F:endonuclease activity"/>
    <property type="evidence" value="ECO:0007669"/>
    <property type="project" value="UniProtKB-KW"/>
</dbReference>
<comment type="caution">
    <text evidence="1">The sequence shown here is derived from an EMBL/GenBank/DDBJ whole genome shotgun (WGS) entry which is preliminary data.</text>
</comment>
<keyword evidence="1" id="KW-0378">Hydrolase</keyword>
<evidence type="ECO:0000313" key="1">
    <source>
        <dbReference type="EMBL" id="KAL1243506.1"/>
    </source>
</evidence>
<evidence type="ECO:0000313" key="2">
    <source>
        <dbReference type="Proteomes" id="UP001558632"/>
    </source>
</evidence>
<dbReference type="EMBL" id="JBEUSY010000170">
    <property type="protein sequence ID" value="KAL1243506.1"/>
    <property type="molecule type" value="Genomic_DNA"/>
</dbReference>
<keyword evidence="2" id="KW-1185">Reference proteome</keyword>